<accession>A0AAV0B128</accession>
<dbReference type="PANTHER" id="PTHR10682:SF10">
    <property type="entry name" value="POLYNUCLEOTIDE ADENYLYLTRANSFERASE"/>
    <property type="match status" value="1"/>
</dbReference>
<keyword evidence="3" id="KW-1185">Reference proteome</keyword>
<protein>
    <recommendedName>
        <fullName evidence="1">Poly(A) polymerase nucleotidyltransferase domain-containing protein</fullName>
    </recommendedName>
</protein>
<evidence type="ECO:0000313" key="2">
    <source>
        <dbReference type="EMBL" id="CAH7675921.1"/>
    </source>
</evidence>
<dbReference type="EMBL" id="CALTRL010002517">
    <property type="protein sequence ID" value="CAH7675921.1"/>
    <property type="molecule type" value="Genomic_DNA"/>
</dbReference>
<organism evidence="2 3">
    <name type="scientific">Phakopsora pachyrhizi</name>
    <name type="common">Asian soybean rust disease fungus</name>
    <dbReference type="NCBI Taxonomy" id="170000"/>
    <lineage>
        <taxon>Eukaryota</taxon>
        <taxon>Fungi</taxon>
        <taxon>Dikarya</taxon>
        <taxon>Basidiomycota</taxon>
        <taxon>Pucciniomycotina</taxon>
        <taxon>Pucciniomycetes</taxon>
        <taxon>Pucciniales</taxon>
        <taxon>Phakopsoraceae</taxon>
        <taxon>Phakopsora</taxon>
    </lineage>
</organism>
<sequence>MKLSSFKVDLLFAQLALPSISDTLEHQDDPILKKQDNQCVQNLGACRVTDEILKLVPDVVVFKDSHRPPMTRMSIRALPNGLEPIPLQRKAQG</sequence>
<dbReference type="GO" id="GO:1990817">
    <property type="term" value="F:poly(A) RNA polymerase activity"/>
    <property type="evidence" value="ECO:0007669"/>
    <property type="project" value="TreeGrafter"/>
</dbReference>
<feature type="domain" description="Poly(A) polymerase nucleotidyltransferase" evidence="1">
    <location>
        <begin position="1"/>
        <end position="56"/>
    </location>
</feature>
<dbReference type="InterPro" id="IPR048840">
    <property type="entry name" value="PolA_pol_NTPase"/>
</dbReference>
<dbReference type="InterPro" id="IPR043519">
    <property type="entry name" value="NT_sf"/>
</dbReference>
<name>A0AAV0B128_PHAPC</name>
<evidence type="ECO:0000259" key="1">
    <source>
        <dbReference type="Pfam" id="PF20750"/>
    </source>
</evidence>
<dbReference type="GO" id="GO:0005634">
    <property type="term" value="C:nucleus"/>
    <property type="evidence" value="ECO:0007669"/>
    <property type="project" value="TreeGrafter"/>
</dbReference>
<comment type="caution">
    <text evidence="2">The sequence shown here is derived from an EMBL/GenBank/DDBJ whole genome shotgun (WGS) entry which is preliminary data.</text>
</comment>
<dbReference type="Gene3D" id="3.30.460.10">
    <property type="entry name" value="Beta Polymerase, domain 2"/>
    <property type="match status" value="1"/>
</dbReference>
<reference evidence="2" key="1">
    <citation type="submission" date="2022-06" db="EMBL/GenBank/DDBJ databases">
        <authorList>
            <consortium name="SYNGENTA / RWTH Aachen University"/>
        </authorList>
    </citation>
    <scope>NUCLEOTIDE SEQUENCE</scope>
</reference>
<proteinExistence type="predicted"/>
<dbReference type="Pfam" id="PF20750">
    <property type="entry name" value="PAP_NTPase"/>
    <property type="match status" value="1"/>
</dbReference>
<gene>
    <name evidence="2" type="ORF">PPACK8108_LOCUS11005</name>
</gene>
<dbReference type="Proteomes" id="UP001153365">
    <property type="component" value="Unassembled WGS sequence"/>
</dbReference>
<dbReference type="SUPFAM" id="SSF81301">
    <property type="entry name" value="Nucleotidyltransferase"/>
    <property type="match status" value="1"/>
</dbReference>
<evidence type="ECO:0000313" key="3">
    <source>
        <dbReference type="Proteomes" id="UP001153365"/>
    </source>
</evidence>
<dbReference type="AlphaFoldDB" id="A0AAV0B128"/>
<dbReference type="PANTHER" id="PTHR10682">
    <property type="entry name" value="POLY A POLYMERASE"/>
    <property type="match status" value="1"/>
</dbReference>